<dbReference type="AlphaFoldDB" id="A0A0U3W5T4"/>
<keyword evidence="1" id="KW-1133">Transmembrane helix</keyword>
<feature type="transmembrane region" description="Helical" evidence="1">
    <location>
        <begin position="20"/>
        <end position="38"/>
    </location>
</feature>
<organism evidence="2 3">
    <name type="scientific">Lentibacillus amyloliquefaciens</name>
    <dbReference type="NCBI Taxonomy" id="1472767"/>
    <lineage>
        <taxon>Bacteria</taxon>
        <taxon>Bacillati</taxon>
        <taxon>Bacillota</taxon>
        <taxon>Bacilli</taxon>
        <taxon>Bacillales</taxon>
        <taxon>Bacillaceae</taxon>
        <taxon>Lentibacillus</taxon>
    </lineage>
</organism>
<keyword evidence="1" id="KW-0472">Membrane</keyword>
<feature type="transmembrane region" description="Helical" evidence="1">
    <location>
        <begin position="80"/>
        <end position="103"/>
    </location>
</feature>
<name>A0A0U3W5T4_9BACI</name>
<feature type="transmembrane region" description="Helical" evidence="1">
    <location>
        <begin position="163"/>
        <end position="184"/>
    </location>
</feature>
<feature type="transmembrane region" description="Helical" evidence="1">
    <location>
        <begin position="196"/>
        <end position="218"/>
    </location>
</feature>
<dbReference type="Proteomes" id="UP000050331">
    <property type="component" value="Chromosome"/>
</dbReference>
<feature type="transmembrane region" description="Helical" evidence="1">
    <location>
        <begin position="124"/>
        <end position="151"/>
    </location>
</feature>
<dbReference type="KEGG" id="lao:AOX59_07940"/>
<feature type="transmembrane region" description="Helical" evidence="1">
    <location>
        <begin position="344"/>
        <end position="367"/>
    </location>
</feature>
<dbReference type="STRING" id="1472767.AOX59_07940"/>
<protein>
    <submittedName>
        <fullName evidence="2">ABC transporter permease</fullName>
    </submittedName>
</protein>
<reference evidence="2 3" key="1">
    <citation type="submission" date="2016-01" db="EMBL/GenBank/DDBJ databases">
        <title>Complete genome sequence of strain Lentibacillus amyloliquefaciens LAM0015T isolated from saline sediment.</title>
        <authorList>
            <person name="Wang J.-L."/>
            <person name="He M.-X."/>
        </authorList>
    </citation>
    <scope>NUCLEOTIDE SEQUENCE [LARGE SCALE GENOMIC DNA]</scope>
    <source>
        <strain evidence="2 3">LAM0015</strain>
    </source>
</reference>
<keyword evidence="1" id="KW-0812">Transmembrane</keyword>
<evidence type="ECO:0000313" key="2">
    <source>
        <dbReference type="EMBL" id="ALX48546.1"/>
    </source>
</evidence>
<accession>A0A0U3W5T4</accession>
<proteinExistence type="predicted"/>
<feature type="transmembrane region" description="Helical" evidence="1">
    <location>
        <begin position="297"/>
        <end position="315"/>
    </location>
</feature>
<dbReference type="EMBL" id="CP013862">
    <property type="protein sequence ID" value="ALX48546.1"/>
    <property type="molecule type" value="Genomic_DNA"/>
</dbReference>
<feature type="transmembrane region" description="Helical" evidence="1">
    <location>
        <begin position="506"/>
        <end position="524"/>
    </location>
</feature>
<sequence length="531" mass="58316">MFNGTLLLTKLILRQQRFKLFIWLAGLIGVTLAAASAYPTMYPDMQAKQAFAITMENPAMIAMIGIGYDMEEYTAIGALFANEMLLFTAITVAIMNILLVTRMTRADEEDGRVEMIRSLPTGRLAYMSAAVIVIVLANVILALFTGLGLTALGIDGIGMESSFLYGSILAGTGLTFAGFTAVFAQLAETARGTSMLAFGSLIAAYLMRAVGDVNSDVISLMSPLGWTVRTNVFITDDWWLIFLFLTLTIVLTLVAFWLHGIRDLDAGFISAKSGRIHASTFLQKPFGLILHLQRTNLLIWGICLFLLSAAFGFILGDLEKYFSDVAFIEAMLADNPGSNMTDQFISLLMAIMALVSTVPAVMGVLHVKGEEMKHRSENIYSRAVSRMHLLSNYLILAIVVSVMMQALVALGLWSAGLSVMDEPLELATIFSAAFVYLPAMWLIIGLAILLIGLLPKIATFVWAYVFYGFVTVYIGDMLELPEWLNNLSVFEHVPQLPAADMDFENIIWITGIAIVLMVTGFIGYRRRDLEG</sequence>
<keyword evidence="3" id="KW-1185">Reference proteome</keyword>
<dbReference type="OrthoDB" id="2014935at2"/>
<feature type="transmembrane region" description="Helical" evidence="1">
    <location>
        <begin position="238"/>
        <end position="258"/>
    </location>
</feature>
<gene>
    <name evidence="2" type="ORF">AOX59_07940</name>
</gene>
<feature type="transmembrane region" description="Helical" evidence="1">
    <location>
        <begin position="426"/>
        <end position="450"/>
    </location>
</feature>
<feature type="transmembrane region" description="Helical" evidence="1">
    <location>
        <begin position="457"/>
        <end position="475"/>
    </location>
</feature>
<evidence type="ECO:0000256" key="1">
    <source>
        <dbReference type="SAM" id="Phobius"/>
    </source>
</evidence>
<evidence type="ECO:0000313" key="3">
    <source>
        <dbReference type="Proteomes" id="UP000050331"/>
    </source>
</evidence>
<dbReference type="RefSeq" id="WP_068444309.1">
    <property type="nucleotide sequence ID" value="NZ_CP013862.1"/>
</dbReference>
<feature type="transmembrane region" description="Helical" evidence="1">
    <location>
        <begin position="388"/>
        <end position="414"/>
    </location>
</feature>